<organism evidence="2 3">
    <name type="scientific">Nicotiana attenuata</name>
    <name type="common">Coyote tobacco</name>
    <dbReference type="NCBI Taxonomy" id="49451"/>
    <lineage>
        <taxon>Eukaryota</taxon>
        <taxon>Viridiplantae</taxon>
        <taxon>Streptophyta</taxon>
        <taxon>Embryophyta</taxon>
        <taxon>Tracheophyta</taxon>
        <taxon>Spermatophyta</taxon>
        <taxon>Magnoliopsida</taxon>
        <taxon>eudicotyledons</taxon>
        <taxon>Gunneridae</taxon>
        <taxon>Pentapetalae</taxon>
        <taxon>asterids</taxon>
        <taxon>lamiids</taxon>
        <taxon>Solanales</taxon>
        <taxon>Solanaceae</taxon>
        <taxon>Nicotianoideae</taxon>
        <taxon>Nicotianeae</taxon>
        <taxon>Nicotiana</taxon>
    </lineage>
</organism>
<evidence type="ECO:0000313" key="2">
    <source>
        <dbReference type="EMBL" id="OIT33873.1"/>
    </source>
</evidence>
<dbReference type="AlphaFoldDB" id="A0A314KX83"/>
<gene>
    <name evidence="2" type="ORF">A4A49_55325</name>
</gene>
<dbReference type="EMBL" id="MJEQ01000808">
    <property type="protein sequence ID" value="OIT33873.1"/>
    <property type="molecule type" value="Genomic_DNA"/>
</dbReference>
<proteinExistence type="predicted"/>
<sequence length="76" mass="8328">MGEENSMQFESSMQSEVTELPLLENACVLEDEYNDWVRSGVDGIVTDTNVHSQASLNDGEANVEGGNDIENECDSE</sequence>
<protein>
    <submittedName>
        <fullName evidence="2">Uncharacterized protein</fullName>
    </submittedName>
</protein>
<keyword evidence="3" id="KW-1185">Reference proteome</keyword>
<dbReference type="Proteomes" id="UP000187609">
    <property type="component" value="Unassembled WGS sequence"/>
</dbReference>
<reference evidence="2" key="1">
    <citation type="submission" date="2016-11" db="EMBL/GenBank/DDBJ databases">
        <title>The genome of Nicotiana attenuata.</title>
        <authorList>
            <person name="Xu S."/>
            <person name="Brockmoeller T."/>
            <person name="Gaquerel E."/>
            <person name="Navarro A."/>
            <person name="Kuhl H."/>
            <person name="Gase K."/>
            <person name="Ling Z."/>
            <person name="Zhou W."/>
            <person name="Kreitzer C."/>
            <person name="Stanke M."/>
            <person name="Tang H."/>
            <person name="Lyons E."/>
            <person name="Pandey P."/>
            <person name="Pandey S.P."/>
            <person name="Timmermann B."/>
            <person name="Baldwin I.T."/>
        </authorList>
    </citation>
    <scope>NUCLEOTIDE SEQUENCE [LARGE SCALE GENOMIC DNA]</scope>
    <source>
        <strain evidence="2">UT</strain>
    </source>
</reference>
<feature type="compositionally biased region" description="Acidic residues" evidence="1">
    <location>
        <begin position="67"/>
        <end position="76"/>
    </location>
</feature>
<name>A0A314KX83_NICAT</name>
<accession>A0A314KX83</accession>
<comment type="caution">
    <text evidence="2">The sequence shown here is derived from an EMBL/GenBank/DDBJ whole genome shotgun (WGS) entry which is preliminary data.</text>
</comment>
<feature type="region of interest" description="Disordered" evidence="1">
    <location>
        <begin position="55"/>
        <end position="76"/>
    </location>
</feature>
<evidence type="ECO:0000313" key="3">
    <source>
        <dbReference type="Proteomes" id="UP000187609"/>
    </source>
</evidence>
<evidence type="ECO:0000256" key="1">
    <source>
        <dbReference type="SAM" id="MobiDB-lite"/>
    </source>
</evidence>
<dbReference type="Gramene" id="OIT33873">
    <property type="protein sequence ID" value="OIT33873"/>
    <property type="gene ID" value="A4A49_55325"/>
</dbReference>